<reference evidence="2" key="1">
    <citation type="submission" date="2023-07" db="EMBL/GenBank/DDBJ databases">
        <title>30 novel species of actinomycetes from the DSMZ collection.</title>
        <authorList>
            <person name="Nouioui I."/>
        </authorList>
    </citation>
    <scope>NUCLEOTIDE SEQUENCE [LARGE SCALE GENOMIC DNA]</scope>
    <source>
        <strain evidence="2">DSM 41770</strain>
    </source>
</reference>
<dbReference type="RefSeq" id="WP_311654347.1">
    <property type="nucleotide sequence ID" value="NZ_JAVREX010000001.1"/>
</dbReference>
<dbReference type="Proteomes" id="UP001183777">
    <property type="component" value="Unassembled WGS sequence"/>
</dbReference>
<evidence type="ECO:0008006" key="3">
    <source>
        <dbReference type="Google" id="ProtNLM"/>
    </source>
</evidence>
<comment type="caution">
    <text evidence="1">The sequence shown here is derived from an EMBL/GenBank/DDBJ whole genome shotgun (WGS) entry which is preliminary data.</text>
</comment>
<name>A0ABU2RF54_9ACTN</name>
<accession>A0ABU2RF54</accession>
<evidence type="ECO:0000313" key="1">
    <source>
        <dbReference type="EMBL" id="MDT0426118.1"/>
    </source>
</evidence>
<gene>
    <name evidence="1" type="ORF">RM649_00390</name>
</gene>
<evidence type="ECO:0000313" key="2">
    <source>
        <dbReference type="Proteomes" id="UP001183777"/>
    </source>
</evidence>
<dbReference type="EMBL" id="JAVREX010000001">
    <property type="protein sequence ID" value="MDT0426118.1"/>
    <property type="molecule type" value="Genomic_DNA"/>
</dbReference>
<keyword evidence="2" id="KW-1185">Reference proteome</keyword>
<proteinExistence type="predicted"/>
<sequence length="291" mass="30699">MKVGQREALLSTFARPLVDELACANDPAVLARPLTYCVTRCGGPPGGRPVIGNNGHTGSAVGTNRRRDERVGVGGRMRRLLTAAGTALALGVGGVACTSGEEEHEQFVGAGEVCGGLFSGPSAEMVEKVTGHKVFFWRSGNGMQEVVAALKDGYASGRSWAPGANLCRLSPKGAKQTDRGGITYSMYAPQDVEDEGLPAGAELYTMGVQSSVRRSGASIYFECVSPQLKGSDKAPLRIQGGFGRGESDAPDTREYRDMNMRILHAATLKLVKELDCEDNGGLPKVPVLTPK</sequence>
<organism evidence="1 2">
    <name type="scientific">Streptomyces salyersiae</name>
    <dbReference type="NCBI Taxonomy" id="3075530"/>
    <lineage>
        <taxon>Bacteria</taxon>
        <taxon>Bacillati</taxon>
        <taxon>Actinomycetota</taxon>
        <taxon>Actinomycetes</taxon>
        <taxon>Kitasatosporales</taxon>
        <taxon>Streptomycetaceae</taxon>
        <taxon>Streptomyces</taxon>
    </lineage>
</organism>
<protein>
    <recommendedName>
        <fullName evidence="3">Lipoprotein</fullName>
    </recommendedName>
</protein>